<evidence type="ECO:0000256" key="4">
    <source>
        <dbReference type="SAM" id="Phobius"/>
    </source>
</evidence>
<dbReference type="GO" id="GO:0006890">
    <property type="term" value="P:retrograde vesicle-mediated transport, Golgi to endoplasmic reticulum"/>
    <property type="evidence" value="ECO:0007669"/>
    <property type="project" value="InterPro"/>
</dbReference>
<comment type="caution">
    <text evidence="6">The sequence shown here is derived from an EMBL/GenBank/DDBJ whole genome shotgun (WGS) entry which is preliminary data.</text>
</comment>
<keyword evidence="2 4" id="KW-0472">Membrane</keyword>
<keyword evidence="7" id="KW-1185">Reference proteome</keyword>
<protein>
    <recommendedName>
        <fullName evidence="5">Longin domain-containing protein</fullName>
    </recommendedName>
</protein>
<dbReference type="EMBL" id="JACMSC010000022">
    <property type="protein sequence ID" value="KAG6468077.1"/>
    <property type="molecule type" value="Genomic_DNA"/>
</dbReference>
<dbReference type="Proteomes" id="UP000734854">
    <property type="component" value="Unassembled WGS sequence"/>
</dbReference>
<feature type="transmembrane region" description="Helical" evidence="4">
    <location>
        <begin position="239"/>
        <end position="259"/>
    </location>
</feature>
<keyword evidence="4" id="KW-1133">Transmembrane helix</keyword>
<dbReference type="GO" id="GO:0005484">
    <property type="term" value="F:SNAP receptor activity"/>
    <property type="evidence" value="ECO:0007669"/>
    <property type="project" value="InterPro"/>
</dbReference>
<dbReference type="GO" id="GO:0006888">
    <property type="term" value="P:endoplasmic reticulum to Golgi vesicle-mediated transport"/>
    <property type="evidence" value="ECO:0007669"/>
    <property type="project" value="InterPro"/>
</dbReference>
<dbReference type="CDD" id="cd14824">
    <property type="entry name" value="Longin"/>
    <property type="match status" value="1"/>
</dbReference>
<evidence type="ECO:0000256" key="2">
    <source>
        <dbReference type="ARBA" id="ARBA00023136"/>
    </source>
</evidence>
<reference evidence="6 7" key="1">
    <citation type="submission" date="2020-08" db="EMBL/GenBank/DDBJ databases">
        <title>Plant Genome Project.</title>
        <authorList>
            <person name="Zhang R.-G."/>
        </authorList>
    </citation>
    <scope>NUCLEOTIDE SEQUENCE [LARGE SCALE GENOMIC DNA]</scope>
    <source>
        <tissue evidence="6">Rhizome</tissue>
    </source>
</reference>
<dbReference type="InterPro" id="IPR010908">
    <property type="entry name" value="Longin_dom"/>
</dbReference>
<name>A0A8J5C8C5_ZINOF</name>
<evidence type="ECO:0000256" key="3">
    <source>
        <dbReference type="ARBA" id="ARBA00046280"/>
    </source>
</evidence>
<dbReference type="InterPro" id="IPR044565">
    <property type="entry name" value="Sec22"/>
</dbReference>
<dbReference type="GO" id="GO:0015031">
    <property type="term" value="P:protein transport"/>
    <property type="evidence" value="ECO:0007669"/>
    <property type="project" value="UniProtKB-KW"/>
</dbReference>
<keyword evidence="1" id="KW-0813">Transport</keyword>
<dbReference type="GO" id="GO:0012505">
    <property type="term" value="C:endomembrane system"/>
    <property type="evidence" value="ECO:0007669"/>
    <property type="project" value="UniProtKB-SubCell"/>
</dbReference>
<evidence type="ECO:0000313" key="6">
    <source>
        <dbReference type="EMBL" id="KAG6468077.1"/>
    </source>
</evidence>
<evidence type="ECO:0000313" key="7">
    <source>
        <dbReference type="Proteomes" id="UP000734854"/>
    </source>
</evidence>
<feature type="domain" description="Longin" evidence="5">
    <location>
        <begin position="51"/>
        <end position="166"/>
    </location>
</feature>
<gene>
    <name evidence="6" type="ORF">ZIOFF_072645</name>
</gene>
<organism evidence="6 7">
    <name type="scientific">Zingiber officinale</name>
    <name type="common">Ginger</name>
    <name type="synonym">Amomum zingiber</name>
    <dbReference type="NCBI Taxonomy" id="94328"/>
    <lineage>
        <taxon>Eukaryota</taxon>
        <taxon>Viridiplantae</taxon>
        <taxon>Streptophyta</taxon>
        <taxon>Embryophyta</taxon>
        <taxon>Tracheophyta</taxon>
        <taxon>Spermatophyta</taxon>
        <taxon>Magnoliopsida</taxon>
        <taxon>Liliopsida</taxon>
        <taxon>Zingiberales</taxon>
        <taxon>Zingiberaceae</taxon>
        <taxon>Zingiber</taxon>
    </lineage>
</organism>
<sequence>MKKLGNCISQEKLTDNFVPTYLTSLSFLSAPKAPAELNAKVGTLKMVKLTLVGRLRDGLPMSQAPAHLNEDNLVLSSYKYKAELVLKEISRGALTNPKMTVLIDHHCFHCLVGDGICCIALCESWYPRKLAFYYLQDLRNALAKVDRRVLESFSEPYAFKRFDYVIGKIRERYLDTRTQENLFKLNSDRRNDPDIATEELANIMRSCHSSGSEARTSASAQTKSTIWSSQVLEVIALKWTPITIIVAVIAILVWTRIVLNEYDMLTAW</sequence>
<comment type="subcellular location">
    <subcellularLocation>
        <location evidence="3">Endomembrane system</location>
        <topology evidence="3">Single-pass type IV membrane protein</topology>
    </subcellularLocation>
</comment>
<accession>A0A8J5C8C5</accession>
<dbReference type="Pfam" id="PF13774">
    <property type="entry name" value="Longin"/>
    <property type="match status" value="1"/>
</dbReference>
<dbReference type="AlphaFoldDB" id="A0A8J5C8C5"/>
<keyword evidence="4" id="KW-0812">Transmembrane</keyword>
<dbReference type="GO" id="GO:0005737">
    <property type="term" value="C:cytoplasm"/>
    <property type="evidence" value="ECO:0007669"/>
    <property type="project" value="UniProtKB-ARBA"/>
</dbReference>
<evidence type="ECO:0000259" key="5">
    <source>
        <dbReference type="PROSITE" id="PS50859"/>
    </source>
</evidence>
<dbReference type="SMART" id="SM01270">
    <property type="entry name" value="Longin"/>
    <property type="match status" value="1"/>
</dbReference>
<proteinExistence type="predicted"/>
<dbReference type="PANTHER" id="PTHR45837">
    <property type="entry name" value="VESICLE-TRAFFICKING PROTEIN SEC22B"/>
    <property type="match status" value="1"/>
</dbReference>
<keyword evidence="1" id="KW-0653">Protein transport</keyword>
<dbReference type="PROSITE" id="PS50859">
    <property type="entry name" value="LONGIN"/>
    <property type="match status" value="1"/>
</dbReference>
<evidence type="ECO:0000256" key="1">
    <source>
        <dbReference type="ARBA" id="ARBA00022927"/>
    </source>
</evidence>
<dbReference type="OrthoDB" id="1719357at2759"/>